<dbReference type="GeneID" id="24111486"/>
<organism evidence="1 2">
    <name type="scientific">Pseudozyma hubeiensis (strain SY62)</name>
    <name type="common">Yeast</name>
    <dbReference type="NCBI Taxonomy" id="1305764"/>
    <lineage>
        <taxon>Eukaryota</taxon>
        <taxon>Fungi</taxon>
        <taxon>Dikarya</taxon>
        <taxon>Basidiomycota</taxon>
        <taxon>Ustilaginomycotina</taxon>
        <taxon>Ustilaginomycetes</taxon>
        <taxon>Ustilaginales</taxon>
        <taxon>Ustilaginaceae</taxon>
        <taxon>Pseudozyma</taxon>
    </lineage>
</organism>
<keyword evidence="1" id="KW-0808">Transferase</keyword>
<evidence type="ECO:0000313" key="1">
    <source>
        <dbReference type="EMBL" id="GAC98620.1"/>
    </source>
</evidence>
<reference evidence="2" key="1">
    <citation type="journal article" date="2013" name="Genome Announc.">
        <title>Draft genome sequence of the basidiomycetous yeast-like fungus Pseudozyma hubeiensis SY62, which produces an abundant amount of the biosurfactant mannosylerythritol lipids.</title>
        <authorList>
            <person name="Konishi M."/>
            <person name="Hatada Y."/>
            <person name="Horiuchi J."/>
        </authorList>
    </citation>
    <scope>NUCLEOTIDE SEQUENCE [LARGE SCALE GENOMIC DNA]</scope>
    <source>
        <strain evidence="2">SY62</strain>
    </source>
</reference>
<dbReference type="GO" id="GO:0016301">
    <property type="term" value="F:kinase activity"/>
    <property type="evidence" value="ECO:0007669"/>
    <property type="project" value="UniProtKB-KW"/>
</dbReference>
<dbReference type="RefSeq" id="XP_012192207.1">
    <property type="nucleotide sequence ID" value="XM_012336817.1"/>
</dbReference>
<dbReference type="HOGENOM" id="CLU_1993616_0_0_1"/>
<name>R9PKG3_PSEHS</name>
<protein>
    <submittedName>
        <fullName evidence="1">Kinase isozyme 4, mitochondrial</fullName>
    </submittedName>
</protein>
<dbReference type="Proteomes" id="UP000014071">
    <property type="component" value="Unassembled WGS sequence"/>
</dbReference>
<keyword evidence="2" id="KW-1185">Reference proteome</keyword>
<sequence>MSAESATSALYITSNTAISLHTKLLTDDDIAKSAETKVEQPMTMIPHPLLFVRELPLFKGWKPDRTSSDTMWQNGERFVATYRSRLADREHSKHDDLVRDTSNMENASWYHENRHDRLAAELSSV</sequence>
<evidence type="ECO:0000313" key="2">
    <source>
        <dbReference type="Proteomes" id="UP000014071"/>
    </source>
</evidence>
<proteinExistence type="predicted"/>
<dbReference type="AlphaFoldDB" id="R9PKG3"/>
<keyword evidence="1" id="KW-0418">Kinase</keyword>
<dbReference type="EMBL" id="DF238821">
    <property type="protein sequence ID" value="GAC98620.1"/>
    <property type="molecule type" value="Genomic_DNA"/>
</dbReference>
<gene>
    <name evidence="1" type="ORF">PHSY_006214</name>
</gene>
<accession>R9PKG3</accession>